<dbReference type="InterPro" id="IPR010982">
    <property type="entry name" value="Lambda_DNA-bd_dom_sf"/>
</dbReference>
<accession>A0A8S5NHH8</accession>
<feature type="transmembrane region" description="Helical" evidence="1">
    <location>
        <begin position="88"/>
        <end position="108"/>
    </location>
</feature>
<dbReference type="EMBL" id="BK015174">
    <property type="protein sequence ID" value="DAD94129.1"/>
    <property type="molecule type" value="Genomic_DNA"/>
</dbReference>
<reference evidence="3" key="1">
    <citation type="journal article" date="2021" name="Proc. Natl. Acad. Sci. U.S.A.">
        <title>A Catalog of Tens of Thousands of Viruses from Human Metagenomes Reveals Hidden Associations with Chronic Diseases.</title>
        <authorList>
            <person name="Tisza M.J."/>
            <person name="Buck C.B."/>
        </authorList>
    </citation>
    <scope>NUCLEOTIDE SEQUENCE</scope>
    <source>
        <strain evidence="3">Cttpk5</strain>
    </source>
</reference>
<dbReference type="Gene3D" id="1.10.260.40">
    <property type="entry name" value="lambda repressor-like DNA-binding domains"/>
    <property type="match status" value="1"/>
</dbReference>
<dbReference type="CDD" id="cd00093">
    <property type="entry name" value="HTH_XRE"/>
    <property type="match status" value="1"/>
</dbReference>
<keyword evidence="1" id="KW-0472">Membrane</keyword>
<dbReference type="GO" id="GO:0003677">
    <property type="term" value="F:DNA binding"/>
    <property type="evidence" value="ECO:0007669"/>
    <property type="project" value="UniProtKB-KW"/>
</dbReference>
<proteinExistence type="predicted"/>
<dbReference type="InterPro" id="IPR001387">
    <property type="entry name" value="Cro/C1-type_HTH"/>
</dbReference>
<protein>
    <submittedName>
        <fullName evidence="3">Cro/C1-type HTH DNA-binding domain protein</fullName>
    </submittedName>
</protein>
<dbReference type="SUPFAM" id="SSF47413">
    <property type="entry name" value="lambda repressor-like DNA-binding domains"/>
    <property type="match status" value="1"/>
</dbReference>
<dbReference type="PROSITE" id="PS50943">
    <property type="entry name" value="HTH_CROC1"/>
    <property type="match status" value="1"/>
</dbReference>
<dbReference type="Pfam" id="PF13443">
    <property type="entry name" value="HTH_26"/>
    <property type="match status" value="1"/>
</dbReference>
<evidence type="ECO:0000259" key="2">
    <source>
        <dbReference type="PROSITE" id="PS50943"/>
    </source>
</evidence>
<feature type="domain" description="HTH cro/C1-type" evidence="2">
    <location>
        <begin position="2"/>
        <end position="52"/>
    </location>
</feature>
<keyword evidence="1" id="KW-1133">Transmembrane helix</keyword>
<evidence type="ECO:0000313" key="3">
    <source>
        <dbReference type="EMBL" id="DAD94129.1"/>
    </source>
</evidence>
<sequence length="117" mass="12839">MQDKNMTNKDLAQLAQISESTVSRVLASKGSNASAATITAICDALGVGAEAAQYAGGVCERTKDELYEARIDDLQRAIARKERWNKRLFVVCVCLTAFILLLFAVDILNPNIGWFRT</sequence>
<evidence type="ECO:0000256" key="1">
    <source>
        <dbReference type="SAM" id="Phobius"/>
    </source>
</evidence>
<keyword evidence="3" id="KW-0238">DNA-binding</keyword>
<organism evidence="3">
    <name type="scientific">Siphoviridae sp. cttpk5</name>
    <dbReference type="NCBI Taxonomy" id="2826496"/>
    <lineage>
        <taxon>Viruses</taxon>
        <taxon>Duplodnaviria</taxon>
        <taxon>Heunggongvirae</taxon>
        <taxon>Uroviricota</taxon>
        <taxon>Caudoviricetes</taxon>
    </lineage>
</organism>
<name>A0A8S5NHH8_9CAUD</name>
<keyword evidence="1" id="KW-0812">Transmembrane</keyword>